<dbReference type="GO" id="GO:0044614">
    <property type="term" value="C:nuclear pore cytoplasmic filaments"/>
    <property type="evidence" value="ECO:0007669"/>
    <property type="project" value="TreeGrafter"/>
</dbReference>
<dbReference type="Gene3D" id="1.25.40.690">
    <property type="match status" value="1"/>
</dbReference>
<name>A0A250XDZ7_9CHLO</name>
<feature type="region of interest" description="Disordered" evidence="10">
    <location>
        <begin position="716"/>
        <end position="752"/>
    </location>
</feature>
<organism evidence="12 13">
    <name type="scientific">Chlamydomonas eustigma</name>
    <dbReference type="NCBI Taxonomy" id="1157962"/>
    <lineage>
        <taxon>Eukaryota</taxon>
        <taxon>Viridiplantae</taxon>
        <taxon>Chlorophyta</taxon>
        <taxon>core chlorophytes</taxon>
        <taxon>Chlorophyceae</taxon>
        <taxon>CS clade</taxon>
        <taxon>Chlamydomonadales</taxon>
        <taxon>Chlamydomonadaceae</taxon>
        <taxon>Chlamydomonas</taxon>
    </lineage>
</organism>
<dbReference type="OrthoDB" id="3797628at2759"/>
<accession>A0A250XDZ7</accession>
<dbReference type="Proteomes" id="UP000232323">
    <property type="component" value="Unassembled WGS sequence"/>
</dbReference>
<keyword evidence="4" id="KW-0068">Autocatalytic cleavage</keyword>
<sequence>MFGQSTGFGQFGQPQPQANAFGAAPAANPFGGSTFGQQAPAFGATAAGGMFGQQASAPAFGAPSASFGSTSFGAPKPAFGAFGSTSFGASSQPGFGAPAASTAFGSQPAFGASTQAPAFGATPAFGASPTPTFGAASAAPTFGAAPAFGAASAPAFGAAANPFGGGSTFGAAAPAFGAASPAAAPAFGASSSPGFGGAFGATAAPAFGAAQPASPGGLFGSGAFGVQPAASGTRGVAYQKTSERETSAQGASTVSNFITITAMPAYQGKSQEELRWEDYQQGVKSASSGSPQQTASTGLFGSPAASAPAGFGAAASPPLFGAAAPAFGATSTFGANTFGSPASAPAFGATSFTSGAFGAPSTAGAFGATTNLFGNTAPASQPASIFNAAPSFSSSAATFGTSNAFGAAPAAASNPFNFNSSASSSIFGSSPSLFGNTGAAATTNAFGTTSFTSAPAFGSAASTGLFGSAPAFGASFAAKPGAFSFNSSPATNTGFGGSLSFVPTSSSPGLFSTAPAASTTGGAFSFSLSPGGQFGTPGQAFTMPGALGTAAGSNALVLAQQGPPPSVGQTPYGTFPSLPVVSEPKVGISARPLKNAIGGTSIRGSPLLSLRSTVATPKFGYQPRGSSASPLALITASPSNAQTSSTADVTTSSKSALHGPGSNTFTSDSAGSTHSSILPLRSNPHRLFIREPPPATEAGINLPSTSPVLTPIRPLQAAGNHMTPPEAEASPGAMSNGHGANGANGSPSPYPSASASKLLDILPRLGPLAADGYSYEPSATQLEAMYRIDPTSIKQVMNFTISRSGVGQVRWLKPVDVTSLSLDRIIVIQQGEVCCYTDESKPPVGQGLNTDAEITLYNIYKLDRETKQPVRDGPSMLKWEKTLRTMCAKMGAKFVYYKLDGGVWKFEVEHFSRYGLLDLDEDEEDSAVEQARVVPTVAAKKLPPGSRSFGLNSSEFDDEGDDHMVDEREAPEVHLSAGRVTTVSNDGLLQDRRASNYTAADKSSDLPAAGRIPVPPLQHSLPSQLNVDPSRMLAMHDSLFSGGQDNGSMNTQLHQQAPTSAEVLPGSINLEWDMTGRSTGAGHLWHRKPGPLTSTPQGVRLLLEQEPSSAAPSPLVGTARRVSSSPARKNSLHGPYPALQTSACYTDAGLALGPTFRVGWGPGGTLVIPGNTPGCHLVSIQKLNIEGAAQTASRLMDRAGDVRSLKDRLSSMLVVHLQYSTPDASTTLAVNSGQEPEAGSSADMEEDASHAAHVPAIPLWSLKCDSVELEHLVWMYYSEPEVGLLQSTQQGRTTEELPSKQEALKVRHEVESWKLIEALWGYIKGGCDAPASGQLRRSSADRHAGGVVEEEESDCDMFVGSQAVLAGFQRRRALSQWLSRQAKALTETELESVSEPCEAVLRLMCANQVAPAVAVAVAAGDSRLATMLVQAGCSSNMDGLTQGAREQLAVWQANDMLGHIQKDRLLIYKLLAGQVEEVRDRLALDWRRLLALLLWYTTPPSASPVQAIHAYQQALHSDSGTPKPVPLYMDQRSSQGMFRPEDRHPLHGVTDLHHELLSLWAAGRSPGGRRVDAENGSSWRQALEQRQVASSLLQAATYSSNPLDASLAWHMMSVLQAVEALPKAGYGEDGGADLAEGGEDYQKVILSCHLNLITQIVIVGGMCEWAVYVALHVPDVLFWPGLRSHLVQELLTAHCPEWRTDASKLKFLTERLGIPKSMLSAAEAVWGQSQGDQRLQCEALLGSGQWSAAHQLLVNIVAPALFLKACMEDLLNLLLAFESCDGVVASEWQSGGALYLNYIAVQKASPAESLDAVSKLISQLQAASDVLMMEGGVQDQNDKRLKLRQRLVLGQMARRLYTCIMTQGDGSTKDRLIAMEGVLSLSCLPPDLRMAGVSATVSAVTPFVLVQAS</sequence>
<dbReference type="Pfam" id="PF21240">
    <property type="entry name" value="Nup98_GLEBS"/>
    <property type="match status" value="1"/>
</dbReference>
<evidence type="ECO:0000256" key="8">
    <source>
        <dbReference type="ARBA" id="ARBA00023132"/>
    </source>
</evidence>
<dbReference type="Pfam" id="PF04096">
    <property type="entry name" value="Nucleoporin2"/>
    <property type="match status" value="1"/>
</dbReference>
<dbReference type="InterPro" id="IPR007230">
    <property type="entry name" value="Nup98_auto-Pept-S59_dom"/>
</dbReference>
<evidence type="ECO:0000256" key="6">
    <source>
        <dbReference type="ARBA" id="ARBA00022927"/>
    </source>
</evidence>
<keyword evidence="9" id="KW-0539">Nucleus</keyword>
<evidence type="ECO:0000256" key="4">
    <source>
        <dbReference type="ARBA" id="ARBA00022813"/>
    </source>
</evidence>
<dbReference type="FunFam" id="1.10.10.2360:FF:000001">
    <property type="entry name" value="Nuclear pore complex protein Nup98-Nup96"/>
    <property type="match status" value="1"/>
</dbReference>
<feature type="region of interest" description="Disordered" evidence="10">
    <location>
        <begin position="280"/>
        <end position="301"/>
    </location>
</feature>
<dbReference type="Pfam" id="PF12110">
    <property type="entry name" value="Nup96"/>
    <property type="match status" value="1"/>
</dbReference>
<dbReference type="GO" id="GO:0006405">
    <property type="term" value="P:RNA export from nucleus"/>
    <property type="evidence" value="ECO:0007669"/>
    <property type="project" value="TreeGrafter"/>
</dbReference>
<dbReference type="InterPro" id="IPR037665">
    <property type="entry name" value="Nucleoporin_S59-like"/>
</dbReference>
<dbReference type="GO" id="GO:0017056">
    <property type="term" value="F:structural constituent of nuclear pore"/>
    <property type="evidence" value="ECO:0007669"/>
    <property type="project" value="InterPro"/>
</dbReference>
<keyword evidence="7" id="KW-0811">Translocation</keyword>
<feature type="compositionally biased region" description="Polar residues" evidence="10">
    <location>
        <begin position="639"/>
        <end position="676"/>
    </location>
</feature>
<keyword evidence="3" id="KW-0813">Transport</keyword>
<keyword evidence="8" id="KW-0906">Nuclear pore complex</keyword>
<evidence type="ECO:0000256" key="2">
    <source>
        <dbReference type="ARBA" id="ARBA00008926"/>
    </source>
</evidence>
<protein>
    <recommendedName>
        <fullName evidence="11">Peptidase S59 domain-containing protein</fullName>
    </recommendedName>
</protein>
<evidence type="ECO:0000256" key="1">
    <source>
        <dbReference type="ARBA" id="ARBA00004567"/>
    </source>
</evidence>
<reference evidence="12 13" key="1">
    <citation type="submission" date="2017-08" db="EMBL/GenBank/DDBJ databases">
        <title>Acidophilic green algal genome provides insights into adaptation to an acidic environment.</title>
        <authorList>
            <person name="Hirooka S."/>
            <person name="Hirose Y."/>
            <person name="Kanesaki Y."/>
            <person name="Higuchi S."/>
            <person name="Fujiwara T."/>
            <person name="Onuma R."/>
            <person name="Era A."/>
            <person name="Ohbayashi R."/>
            <person name="Uzuka A."/>
            <person name="Nozaki H."/>
            <person name="Yoshikawa H."/>
            <person name="Miyagishima S.Y."/>
        </authorList>
    </citation>
    <scope>NUCLEOTIDE SEQUENCE [LARGE SCALE GENOMIC DNA]</scope>
    <source>
        <strain evidence="12 13">NIES-2499</strain>
    </source>
</reference>
<feature type="domain" description="Peptidase S59" evidence="11">
    <location>
        <begin position="770"/>
        <end position="911"/>
    </location>
</feature>
<dbReference type="PANTHER" id="PTHR23198:SF6">
    <property type="entry name" value="NUCLEAR PORE COMPLEX PROTEIN NUP98-NUP96"/>
    <property type="match status" value="1"/>
</dbReference>
<evidence type="ECO:0000256" key="3">
    <source>
        <dbReference type="ARBA" id="ARBA00022448"/>
    </source>
</evidence>
<evidence type="ECO:0000313" key="13">
    <source>
        <dbReference type="Proteomes" id="UP000232323"/>
    </source>
</evidence>
<dbReference type="PANTHER" id="PTHR23198">
    <property type="entry name" value="NUCLEOPORIN"/>
    <property type="match status" value="1"/>
</dbReference>
<dbReference type="GO" id="GO:0003723">
    <property type="term" value="F:RNA binding"/>
    <property type="evidence" value="ECO:0007669"/>
    <property type="project" value="TreeGrafter"/>
</dbReference>
<gene>
    <name evidence="12" type="ORF">CEUSTIGMA_g8703.t1</name>
</gene>
<keyword evidence="6" id="KW-0653">Protein transport</keyword>
<feature type="compositionally biased region" description="Polar residues" evidence="10">
    <location>
        <begin position="282"/>
        <end position="297"/>
    </location>
</feature>
<evidence type="ECO:0000313" key="12">
    <source>
        <dbReference type="EMBL" id="GAX81271.1"/>
    </source>
</evidence>
<comment type="subcellular location">
    <subcellularLocation>
        <location evidence="1">Nucleus</location>
        <location evidence="1">Nuclear pore complex</location>
    </subcellularLocation>
</comment>
<keyword evidence="13" id="KW-1185">Reference proteome</keyword>
<dbReference type="STRING" id="1157962.A0A250XDZ7"/>
<dbReference type="Gene3D" id="3.30.1610.10">
    <property type="entry name" value="Peptidase S59, nucleoporin"/>
    <property type="match status" value="1"/>
</dbReference>
<evidence type="ECO:0000256" key="10">
    <source>
        <dbReference type="SAM" id="MobiDB-lite"/>
    </source>
</evidence>
<feature type="compositionally biased region" description="Low complexity" evidence="10">
    <location>
        <begin position="732"/>
        <end position="752"/>
    </location>
</feature>
<keyword evidence="5" id="KW-0509">mRNA transport</keyword>
<dbReference type="GO" id="GO:0051028">
    <property type="term" value="P:mRNA transport"/>
    <property type="evidence" value="ECO:0007669"/>
    <property type="project" value="UniProtKB-KW"/>
</dbReference>
<dbReference type="GO" id="GO:0008139">
    <property type="term" value="F:nuclear localization sequence binding"/>
    <property type="evidence" value="ECO:0007669"/>
    <property type="project" value="TreeGrafter"/>
</dbReference>
<dbReference type="GO" id="GO:0034398">
    <property type="term" value="P:telomere tethering at nuclear periphery"/>
    <property type="evidence" value="ECO:0007669"/>
    <property type="project" value="TreeGrafter"/>
</dbReference>
<comment type="similarity">
    <text evidence="2">Belongs to the nucleoporin GLFG family.</text>
</comment>
<evidence type="ECO:0000259" key="11">
    <source>
        <dbReference type="PROSITE" id="PS51434"/>
    </source>
</evidence>
<evidence type="ECO:0000256" key="7">
    <source>
        <dbReference type="ARBA" id="ARBA00023010"/>
    </source>
</evidence>
<proteinExistence type="inferred from homology"/>
<dbReference type="SUPFAM" id="SSF82215">
    <property type="entry name" value="C-terminal autoproteolytic domain of nucleoporin nup98"/>
    <property type="match status" value="1"/>
</dbReference>
<dbReference type="EMBL" id="BEGY01000063">
    <property type="protein sequence ID" value="GAX81271.1"/>
    <property type="molecule type" value="Genomic_DNA"/>
</dbReference>
<evidence type="ECO:0000256" key="9">
    <source>
        <dbReference type="ARBA" id="ARBA00023242"/>
    </source>
</evidence>
<feature type="region of interest" description="Disordered" evidence="10">
    <location>
        <begin position="639"/>
        <end position="679"/>
    </location>
</feature>
<comment type="caution">
    <text evidence="12">The sequence shown here is derived from an EMBL/GenBank/DDBJ whole genome shotgun (WGS) entry which is preliminary data.</text>
</comment>
<dbReference type="GO" id="GO:0006606">
    <property type="term" value="P:protein import into nucleus"/>
    <property type="evidence" value="ECO:0007669"/>
    <property type="project" value="TreeGrafter"/>
</dbReference>
<dbReference type="InterPro" id="IPR036903">
    <property type="entry name" value="Nup98_auto-Pept-S59_dom_sf"/>
</dbReference>
<dbReference type="PROSITE" id="PS51434">
    <property type="entry name" value="NUP_C"/>
    <property type="match status" value="1"/>
</dbReference>
<dbReference type="Gene3D" id="1.10.10.2360">
    <property type="match status" value="1"/>
</dbReference>
<evidence type="ECO:0000256" key="5">
    <source>
        <dbReference type="ARBA" id="ARBA00022816"/>
    </source>
</evidence>
<dbReference type="GO" id="GO:0000973">
    <property type="term" value="P:post-transcriptional tethering of RNA polymerase II gene DNA at nuclear periphery"/>
    <property type="evidence" value="ECO:0007669"/>
    <property type="project" value="TreeGrafter"/>
</dbReference>
<dbReference type="InterPro" id="IPR021967">
    <property type="entry name" value="Nup98_C"/>
</dbReference>